<dbReference type="Proteomes" id="UP001164929">
    <property type="component" value="Chromosome 14"/>
</dbReference>
<keyword evidence="1" id="KW-1133">Transmembrane helix</keyword>
<keyword evidence="3" id="KW-1185">Reference proteome</keyword>
<keyword evidence="1" id="KW-0812">Transmembrane</keyword>
<name>A0AAD6LR90_9ROSI</name>
<protein>
    <submittedName>
        <fullName evidence="2">Uncharacterized protein</fullName>
    </submittedName>
</protein>
<sequence>MELNGLHSSKVTPRKDTTVFVCIQKEKPKDDFVFPLEREKELRPNDFVWLLACLMRMIKGLYLVASFGFVLTRLEGLRLLLVVDDSHLINGKKKTFEDSVDALIGWVLGSCSLLQTIDSLQQYPSLSNEKSNDVFVSENGIFSAGF</sequence>
<reference evidence="2" key="1">
    <citation type="journal article" date="2023" name="Mol. Ecol. Resour.">
        <title>Chromosome-level genome assembly of a triploid poplar Populus alba 'Berolinensis'.</title>
        <authorList>
            <person name="Chen S."/>
            <person name="Yu Y."/>
            <person name="Wang X."/>
            <person name="Wang S."/>
            <person name="Zhang T."/>
            <person name="Zhou Y."/>
            <person name="He R."/>
            <person name="Meng N."/>
            <person name="Wang Y."/>
            <person name="Liu W."/>
            <person name="Liu Z."/>
            <person name="Liu J."/>
            <person name="Guo Q."/>
            <person name="Huang H."/>
            <person name="Sederoff R.R."/>
            <person name="Wang G."/>
            <person name="Qu G."/>
            <person name="Chen S."/>
        </authorList>
    </citation>
    <scope>NUCLEOTIDE SEQUENCE</scope>
    <source>
        <strain evidence="2">SC-2020</strain>
    </source>
</reference>
<evidence type="ECO:0000256" key="1">
    <source>
        <dbReference type="SAM" id="Phobius"/>
    </source>
</evidence>
<feature type="transmembrane region" description="Helical" evidence="1">
    <location>
        <begin position="47"/>
        <end position="71"/>
    </location>
</feature>
<dbReference type="AlphaFoldDB" id="A0AAD6LR90"/>
<organism evidence="2 3">
    <name type="scientific">Populus alba x Populus x berolinensis</name>
    <dbReference type="NCBI Taxonomy" id="444605"/>
    <lineage>
        <taxon>Eukaryota</taxon>
        <taxon>Viridiplantae</taxon>
        <taxon>Streptophyta</taxon>
        <taxon>Embryophyta</taxon>
        <taxon>Tracheophyta</taxon>
        <taxon>Spermatophyta</taxon>
        <taxon>Magnoliopsida</taxon>
        <taxon>eudicotyledons</taxon>
        <taxon>Gunneridae</taxon>
        <taxon>Pentapetalae</taxon>
        <taxon>rosids</taxon>
        <taxon>fabids</taxon>
        <taxon>Malpighiales</taxon>
        <taxon>Salicaceae</taxon>
        <taxon>Saliceae</taxon>
        <taxon>Populus</taxon>
    </lineage>
</organism>
<evidence type="ECO:0000313" key="2">
    <source>
        <dbReference type="EMBL" id="KAJ6971626.1"/>
    </source>
</evidence>
<proteinExistence type="predicted"/>
<gene>
    <name evidence="2" type="ORF">NC653_032218</name>
</gene>
<accession>A0AAD6LR90</accession>
<comment type="caution">
    <text evidence="2">The sequence shown here is derived from an EMBL/GenBank/DDBJ whole genome shotgun (WGS) entry which is preliminary data.</text>
</comment>
<keyword evidence="1" id="KW-0472">Membrane</keyword>
<dbReference type="EMBL" id="JAQIZT010000014">
    <property type="protein sequence ID" value="KAJ6971626.1"/>
    <property type="molecule type" value="Genomic_DNA"/>
</dbReference>
<evidence type="ECO:0000313" key="3">
    <source>
        <dbReference type="Proteomes" id="UP001164929"/>
    </source>
</evidence>